<evidence type="ECO:0000256" key="6">
    <source>
        <dbReference type="SAM" id="Phobius"/>
    </source>
</evidence>
<dbReference type="GO" id="GO:0005412">
    <property type="term" value="F:D-glucose:sodium symporter activity"/>
    <property type="evidence" value="ECO:0007669"/>
    <property type="project" value="TreeGrafter"/>
</dbReference>
<accession>A0A0F8XCX5</accession>
<dbReference type="PANTHER" id="PTHR11819:SF195">
    <property type="entry name" value="SODIUM_GLUCOSE COTRANSPORTER 4"/>
    <property type="match status" value="1"/>
</dbReference>
<dbReference type="EMBL" id="LAZR01063792">
    <property type="protein sequence ID" value="KKK58810.1"/>
    <property type="molecule type" value="Genomic_DNA"/>
</dbReference>
<evidence type="ECO:0008006" key="8">
    <source>
        <dbReference type="Google" id="ProtNLM"/>
    </source>
</evidence>
<sequence>MDGFHYLDWIVLGLFVLGLVAIIVWVSRMKEDTTSDYFLAGRDAGWIAIGASIFASNIGSEHLVGLAGAGASSGM</sequence>
<dbReference type="PROSITE" id="PS50283">
    <property type="entry name" value="NA_SOLUT_SYMP_3"/>
    <property type="match status" value="1"/>
</dbReference>
<keyword evidence="4 6" id="KW-1133">Transmembrane helix</keyword>
<dbReference type="PANTHER" id="PTHR11819">
    <property type="entry name" value="SOLUTE CARRIER FAMILY 5"/>
    <property type="match status" value="1"/>
</dbReference>
<proteinExistence type="inferred from homology"/>
<comment type="caution">
    <text evidence="7">The sequence shown here is derived from an EMBL/GenBank/DDBJ whole genome shotgun (WGS) entry which is preliminary data.</text>
</comment>
<evidence type="ECO:0000256" key="5">
    <source>
        <dbReference type="ARBA" id="ARBA00023136"/>
    </source>
</evidence>
<evidence type="ECO:0000256" key="4">
    <source>
        <dbReference type="ARBA" id="ARBA00022989"/>
    </source>
</evidence>
<evidence type="ECO:0000256" key="3">
    <source>
        <dbReference type="ARBA" id="ARBA00022692"/>
    </source>
</evidence>
<name>A0A0F8XCX5_9ZZZZ</name>
<evidence type="ECO:0000256" key="1">
    <source>
        <dbReference type="ARBA" id="ARBA00004141"/>
    </source>
</evidence>
<keyword evidence="3 6" id="KW-0812">Transmembrane</keyword>
<dbReference type="Gene3D" id="1.20.1730.10">
    <property type="entry name" value="Sodium/glucose cotransporter"/>
    <property type="match status" value="1"/>
</dbReference>
<evidence type="ECO:0000313" key="7">
    <source>
        <dbReference type="EMBL" id="KKK58810.1"/>
    </source>
</evidence>
<feature type="transmembrane region" description="Helical" evidence="6">
    <location>
        <begin position="6"/>
        <end position="26"/>
    </location>
</feature>
<comment type="subcellular location">
    <subcellularLocation>
        <location evidence="1">Membrane</location>
        <topology evidence="1">Multi-pass membrane protein</topology>
    </subcellularLocation>
</comment>
<dbReference type="AlphaFoldDB" id="A0A0F8XCX5"/>
<gene>
    <name evidence="7" type="ORF">LCGC14_3040690</name>
</gene>
<comment type="similarity">
    <text evidence="2">Belongs to the sodium:solute symporter (SSF) (TC 2.A.21) family.</text>
</comment>
<dbReference type="Pfam" id="PF00474">
    <property type="entry name" value="SSF"/>
    <property type="match status" value="1"/>
</dbReference>
<organism evidence="7">
    <name type="scientific">marine sediment metagenome</name>
    <dbReference type="NCBI Taxonomy" id="412755"/>
    <lineage>
        <taxon>unclassified sequences</taxon>
        <taxon>metagenomes</taxon>
        <taxon>ecological metagenomes</taxon>
    </lineage>
</organism>
<reference evidence="7" key="1">
    <citation type="journal article" date="2015" name="Nature">
        <title>Complex archaea that bridge the gap between prokaryotes and eukaryotes.</title>
        <authorList>
            <person name="Spang A."/>
            <person name="Saw J.H."/>
            <person name="Jorgensen S.L."/>
            <person name="Zaremba-Niedzwiedzka K."/>
            <person name="Martijn J."/>
            <person name="Lind A.E."/>
            <person name="van Eijk R."/>
            <person name="Schleper C."/>
            <person name="Guy L."/>
            <person name="Ettema T.J."/>
        </authorList>
    </citation>
    <scope>NUCLEOTIDE SEQUENCE</scope>
</reference>
<dbReference type="InterPro" id="IPR038377">
    <property type="entry name" value="Na/Glc_symporter_sf"/>
</dbReference>
<dbReference type="GO" id="GO:0005886">
    <property type="term" value="C:plasma membrane"/>
    <property type="evidence" value="ECO:0007669"/>
    <property type="project" value="TreeGrafter"/>
</dbReference>
<keyword evidence="5 6" id="KW-0472">Membrane</keyword>
<dbReference type="InterPro" id="IPR001734">
    <property type="entry name" value="Na/solute_symporter"/>
</dbReference>
<evidence type="ECO:0000256" key="2">
    <source>
        <dbReference type="ARBA" id="ARBA00006434"/>
    </source>
</evidence>
<protein>
    <recommendedName>
        <fullName evidence="8">Sodium/solute symporter</fullName>
    </recommendedName>
</protein>
<feature type="non-terminal residue" evidence="7">
    <location>
        <position position="75"/>
    </location>
</feature>